<accession>A0AAW2XIU0</accession>
<proteinExistence type="predicted"/>
<organism evidence="1">
    <name type="scientific">Sesamum latifolium</name>
    <dbReference type="NCBI Taxonomy" id="2727402"/>
    <lineage>
        <taxon>Eukaryota</taxon>
        <taxon>Viridiplantae</taxon>
        <taxon>Streptophyta</taxon>
        <taxon>Embryophyta</taxon>
        <taxon>Tracheophyta</taxon>
        <taxon>Spermatophyta</taxon>
        <taxon>Magnoliopsida</taxon>
        <taxon>eudicotyledons</taxon>
        <taxon>Gunneridae</taxon>
        <taxon>Pentapetalae</taxon>
        <taxon>asterids</taxon>
        <taxon>lamiids</taxon>
        <taxon>Lamiales</taxon>
        <taxon>Pedaliaceae</taxon>
        <taxon>Sesamum</taxon>
    </lineage>
</organism>
<name>A0AAW2XIU0_9LAMI</name>
<comment type="caution">
    <text evidence="1">The sequence shown here is derived from an EMBL/GenBank/DDBJ whole genome shotgun (WGS) entry which is preliminary data.</text>
</comment>
<reference evidence="1" key="1">
    <citation type="submission" date="2020-06" db="EMBL/GenBank/DDBJ databases">
        <authorList>
            <person name="Li T."/>
            <person name="Hu X."/>
            <person name="Zhang T."/>
            <person name="Song X."/>
            <person name="Zhang H."/>
            <person name="Dai N."/>
            <person name="Sheng W."/>
            <person name="Hou X."/>
            <person name="Wei L."/>
        </authorList>
    </citation>
    <scope>NUCLEOTIDE SEQUENCE</scope>
    <source>
        <strain evidence="1">KEN1</strain>
        <tissue evidence="1">Leaf</tissue>
    </source>
</reference>
<protein>
    <submittedName>
        <fullName evidence="1">Uncharacterized protein</fullName>
    </submittedName>
</protein>
<reference evidence="1" key="2">
    <citation type="journal article" date="2024" name="Plant">
        <title>Genomic evolution and insights into agronomic trait innovations of Sesamum species.</title>
        <authorList>
            <person name="Miao H."/>
            <person name="Wang L."/>
            <person name="Qu L."/>
            <person name="Liu H."/>
            <person name="Sun Y."/>
            <person name="Le M."/>
            <person name="Wang Q."/>
            <person name="Wei S."/>
            <person name="Zheng Y."/>
            <person name="Lin W."/>
            <person name="Duan Y."/>
            <person name="Cao H."/>
            <person name="Xiong S."/>
            <person name="Wang X."/>
            <person name="Wei L."/>
            <person name="Li C."/>
            <person name="Ma Q."/>
            <person name="Ju M."/>
            <person name="Zhao R."/>
            <person name="Li G."/>
            <person name="Mu C."/>
            <person name="Tian Q."/>
            <person name="Mei H."/>
            <person name="Zhang T."/>
            <person name="Gao T."/>
            <person name="Zhang H."/>
        </authorList>
    </citation>
    <scope>NUCLEOTIDE SEQUENCE</scope>
    <source>
        <strain evidence="1">KEN1</strain>
    </source>
</reference>
<dbReference type="EMBL" id="JACGWN010000004">
    <property type="protein sequence ID" value="KAL0453922.1"/>
    <property type="molecule type" value="Genomic_DNA"/>
</dbReference>
<evidence type="ECO:0000313" key="1">
    <source>
        <dbReference type="EMBL" id="KAL0453922.1"/>
    </source>
</evidence>
<dbReference type="AlphaFoldDB" id="A0AAW2XIU0"/>
<gene>
    <name evidence="1" type="ORF">Slati_1370300</name>
</gene>
<sequence>MRKFCTNNTLSTFLYNKKAQRSRRTLNRRESPAVPLLPEVVNQQSQQSPLCSIDHIFFPPMCRGPQNPSLPIPTWPWEPHVSPNSGDASLGV</sequence>